<proteinExistence type="predicted"/>
<name>A0ABQ6FZM2_9CHLR</name>
<dbReference type="RefSeq" id="WP_338254093.1">
    <property type="nucleotide sequence ID" value="NZ_BSRI01000002.1"/>
</dbReference>
<dbReference type="EMBL" id="BSRI01000002">
    <property type="protein sequence ID" value="GLV58003.1"/>
    <property type="molecule type" value="Genomic_DNA"/>
</dbReference>
<reference evidence="2 3" key="1">
    <citation type="submission" date="2023-02" db="EMBL/GenBank/DDBJ databases">
        <title>Dictyobacter halimunensis sp. nov., a new member of the class Ktedonobacteria from forest soil in a geothermal area.</title>
        <authorList>
            <person name="Rachmania M.K."/>
            <person name="Ningsih F."/>
            <person name="Sakai Y."/>
            <person name="Yabe S."/>
            <person name="Yokota A."/>
            <person name="Sjamsuridzal W."/>
        </authorList>
    </citation>
    <scope>NUCLEOTIDE SEQUENCE [LARGE SCALE GENOMIC DNA]</scope>
    <source>
        <strain evidence="2 3">S3.2.2.5</strain>
    </source>
</reference>
<gene>
    <name evidence="2" type="ORF">KDH_48370</name>
</gene>
<evidence type="ECO:0000313" key="2">
    <source>
        <dbReference type="EMBL" id="GLV58003.1"/>
    </source>
</evidence>
<organism evidence="2 3">
    <name type="scientific">Dictyobacter halimunensis</name>
    <dbReference type="NCBI Taxonomy" id="3026934"/>
    <lineage>
        <taxon>Bacteria</taxon>
        <taxon>Bacillati</taxon>
        <taxon>Chloroflexota</taxon>
        <taxon>Ktedonobacteria</taxon>
        <taxon>Ktedonobacterales</taxon>
        <taxon>Dictyobacteraceae</taxon>
        <taxon>Dictyobacter</taxon>
    </lineage>
</organism>
<keyword evidence="1" id="KW-1133">Transmembrane helix</keyword>
<keyword evidence="3" id="KW-1185">Reference proteome</keyword>
<keyword evidence="1" id="KW-0472">Membrane</keyword>
<evidence type="ECO:0000313" key="3">
    <source>
        <dbReference type="Proteomes" id="UP001344906"/>
    </source>
</evidence>
<protein>
    <submittedName>
        <fullName evidence="2">Uncharacterized protein</fullName>
    </submittedName>
</protein>
<feature type="transmembrane region" description="Helical" evidence="1">
    <location>
        <begin position="55"/>
        <end position="74"/>
    </location>
</feature>
<keyword evidence="1" id="KW-0812">Transmembrane</keyword>
<dbReference type="Proteomes" id="UP001344906">
    <property type="component" value="Unassembled WGS sequence"/>
</dbReference>
<comment type="caution">
    <text evidence="2">The sequence shown here is derived from an EMBL/GenBank/DDBJ whole genome shotgun (WGS) entry which is preliminary data.</text>
</comment>
<evidence type="ECO:0000256" key="1">
    <source>
        <dbReference type="SAM" id="Phobius"/>
    </source>
</evidence>
<accession>A0ABQ6FZM2</accession>
<sequence length="89" mass="10457">MRKQEKKQKYVRGLPPLGCLAARKSNRNNVVYRMQTVLDHFEGAFPFGKQSGGKLRTYCGLFSFGIMIFIPFYLRGIWHRDRPFVEEDL</sequence>